<feature type="domain" description="ABC3 transporter permease C-terminal" evidence="8">
    <location>
        <begin position="697"/>
        <end position="809"/>
    </location>
</feature>
<dbReference type="Pfam" id="PF02687">
    <property type="entry name" value="FtsX"/>
    <property type="match status" value="1"/>
</dbReference>
<evidence type="ECO:0000256" key="3">
    <source>
        <dbReference type="ARBA" id="ARBA00022692"/>
    </source>
</evidence>
<evidence type="ECO:0000313" key="10">
    <source>
        <dbReference type="EMBL" id="THD08812.1"/>
    </source>
</evidence>
<evidence type="ECO:0000256" key="7">
    <source>
        <dbReference type="SAM" id="Phobius"/>
    </source>
</evidence>
<dbReference type="EMBL" id="MWQO01000044">
    <property type="protein sequence ID" value="THD08812.1"/>
    <property type="molecule type" value="Genomic_DNA"/>
</dbReference>
<evidence type="ECO:0000256" key="6">
    <source>
        <dbReference type="ARBA" id="ARBA00038076"/>
    </source>
</evidence>
<comment type="similarity">
    <text evidence="6">Belongs to the ABC-4 integral membrane protein family.</text>
</comment>
<keyword evidence="3 7" id="KW-0812">Transmembrane</keyword>
<evidence type="ECO:0000259" key="9">
    <source>
        <dbReference type="Pfam" id="PF12704"/>
    </source>
</evidence>
<keyword evidence="11" id="KW-1185">Reference proteome</keyword>
<reference evidence="10 11" key="1">
    <citation type="submission" date="2017-02" db="EMBL/GenBank/DDBJ databases">
        <title>Whole genome sequencing of Metallibacterium scheffleri DSM 24874 (T).</title>
        <authorList>
            <person name="Kumar S."/>
            <person name="Patil P."/>
            <person name="Patil P.B."/>
        </authorList>
    </citation>
    <scope>NUCLEOTIDE SEQUENCE [LARGE SCALE GENOMIC DNA]</scope>
    <source>
        <strain evidence="10 11">DSM 24874</strain>
    </source>
</reference>
<dbReference type="GO" id="GO:0005886">
    <property type="term" value="C:plasma membrane"/>
    <property type="evidence" value="ECO:0007669"/>
    <property type="project" value="UniProtKB-SubCell"/>
</dbReference>
<dbReference type="PANTHER" id="PTHR30572">
    <property type="entry name" value="MEMBRANE COMPONENT OF TRANSPORTER-RELATED"/>
    <property type="match status" value="1"/>
</dbReference>
<dbReference type="PANTHER" id="PTHR30572:SF4">
    <property type="entry name" value="ABC TRANSPORTER PERMEASE YTRF"/>
    <property type="match status" value="1"/>
</dbReference>
<evidence type="ECO:0000259" key="8">
    <source>
        <dbReference type="Pfam" id="PF02687"/>
    </source>
</evidence>
<dbReference type="Proteomes" id="UP000307749">
    <property type="component" value="Unassembled WGS sequence"/>
</dbReference>
<dbReference type="Pfam" id="PF12704">
    <property type="entry name" value="MacB_PCD"/>
    <property type="match status" value="1"/>
</dbReference>
<feature type="transmembrane region" description="Helical" evidence="7">
    <location>
        <begin position="737"/>
        <end position="763"/>
    </location>
</feature>
<dbReference type="InterPro" id="IPR050250">
    <property type="entry name" value="Macrolide_Exporter_MacB"/>
</dbReference>
<name>A0A4S3KJ69_9GAMM</name>
<feature type="transmembrane region" description="Helical" evidence="7">
    <location>
        <begin position="330"/>
        <end position="353"/>
    </location>
</feature>
<proteinExistence type="inferred from homology"/>
<dbReference type="PROSITE" id="PS51257">
    <property type="entry name" value="PROKAR_LIPOPROTEIN"/>
    <property type="match status" value="1"/>
</dbReference>
<evidence type="ECO:0000256" key="2">
    <source>
        <dbReference type="ARBA" id="ARBA00022475"/>
    </source>
</evidence>
<feature type="transmembrane region" description="Helical" evidence="7">
    <location>
        <begin position="282"/>
        <end position="307"/>
    </location>
</feature>
<evidence type="ECO:0000313" key="11">
    <source>
        <dbReference type="Proteomes" id="UP000307749"/>
    </source>
</evidence>
<gene>
    <name evidence="10" type="ORF">B1806_12410</name>
</gene>
<dbReference type="AlphaFoldDB" id="A0A4S3KJ69"/>
<protein>
    <submittedName>
        <fullName evidence="10">Uncharacterized protein</fullName>
    </submittedName>
</protein>
<dbReference type="GO" id="GO:0022857">
    <property type="term" value="F:transmembrane transporter activity"/>
    <property type="evidence" value="ECO:0007669"/>
    <property type="project" value="TreeGrafter"/>
</dbReference>
<evidence type="ECO:0000256" key="4">
    <source>
        <dbReference type="ARBA" id="ARBA00022989"/>
    </source>
</evidence>
<evidence type="ECO:0000256" key="1">
    <source>
        <dbReference type="ARBA" id="ARBA00004651"/>
    </source>
</evidence>
<sequence>MRLTRNPWLVSAHALVVLAVAACALAFALYRITTDASIPGADPHDRYWALGYARPTGVNFGTVGSWTVDDLPPLLPHGFSIGSADSASSSFSLKRGGTTQKVVSEWVQGDYLAALHLHVLAGRLLTLADVYHARPVAVISESVARKLFGGAAAAIGRHLYGPSGYAVTVVGVLPATFTGTWRADVARVWIPFDLANAWYEGQVLHPKPGQRADLMNPEMGIAPLFSTPAHASRVEVDTVLQRLLTNPTTRKLFPPDVSALVPSQPYSPFPDSEQAAARRVRLFLGLALGALALAVANVLAITWLQYLRQRPVLRLERILGAQRAHWLRRVLARGALTFLLSFALALPVFGLAVHLLKREIKESYLAQYLQVHLLWASFASWLALLLLVLWVVESTPFLLLLWRERVDEGPRVIGSAMDRRVGAGLQVLEVLLAATLSVTAAWSMQQAWRIAHANLGFLERPATLVTIAPRDAQIPLPLETAQHAELLMRQLVQATRGVMPGAMAGFGPQISAHYFGLQYPHTISVGTRTGDACHISMTPDWVMATGMHLLAGENLAIRPQANEVLIDTTVADQLFGSPAAAIGRTIDDSGFLPNSGAVVRGVVAPIQLAGAGQPQCPSVFSDKRVNGLNFLYTNSTLAIARVTTATQRERLRQVLSRTLAQQGAAKFSRVERIEGSGAMRARLAARVVSQAQHMAWLALFAWAIALIGILALLRLSLAQRKRLLAIRSALGECPTHVYREVVLGTLLLAGLGMGVLLFFLPWLAQQFALLSGAQAAPFGAATWIALAVLLLAVFLVAHFPARRAARAEPATSLHEL</sequence>
<evidence type="ECO:0000256" key="5">
    <source>
        <dbReference type="ARBA" id="ARBA00023136"/>
    </source>
</evidence>
<keyword evidence="2" id="KW-1003">Cell membrane</keyword>
<accession>A0A4S3KJ69</accession>
<feature type="domain" description="MacB-like periplasmic core" evidence="9">
    <location>
        <begin position="16"/>
        <end position="197"/>
    </location>
</feature>
<dbReference type="InterPro" id="IPR025857">
    <property type="entry name" value="MacB_PCD"/>
</dbReference>
<dbReference type="RefSeq" id="WP_081127256.1">
    <property type="nucleotide sequence ID" value="NZ_LDOS01000002.1"/>
</dbReference>
<dbReference type="InterPro" id="IPR003838">
    <property type="entry name" value="ABC3_permease_C"/>
</dbReference>
<dbReference type="OrthoDB" id="100065at2"/>
<keyword evidence="4 7" id="KW-1133">Transmembrane helix</keyword>
<comment type="subcellular location">
    <subcellularLocation>
        <location evidence="1">Cell membrane</location>
        <topology evidence="1">Multi-pass membrane protein</topology>
    </subcellularLocation>
</comment>
<feature type="transmembrane region" description="Helical" evidence="7">
    <location>
        <begin position="694"/>
        <end position="717"/>
    </location>
</feature>
<feature type="transmembrane region" description="Helical" evidence="7">
    <location>
        <begin position="373"/>
        <end position="402"/>
    </location>
</feature>
<keyword evidence="5 7" id="KW-0472">Membrane</keyword>
<comment type="caution">
    <text evidence="10">The sequence shown here is derived from an EMBL/GenBank/DDBJ whole genome shotgun (WGS) entry which is preliminary data.</text>
</comment>
<feature type="transmembrane region" description="Helical" evidence="7">
    <location>
        <begin position="775"/>
        <end position="797"/>
    </location>
</feature>
<dbReference type="STRING" id="993689.GCA_002077135_01971"/>
<organism evidence="10 11">
    <name type="scientific">Metallibacterium scheffleri</name>
    <dbReference type="NCBI Taxonomy" id="993689"/>
    <lineage>
        <taxon>Bacteria</taxon>
        <taxon>Pseudomonadati</taxon>
        <taxon>Pseudomonadota</taxon>
        <taxon>Gammaproteobacteria</taxon>
        <taxon>Lysobacterales</taxon>
        <taxon>Rhodanobacteraceae</taxon>
        <taxon>Metallibacterium</taxon>
    </lineage>
</organism>